<dbReference type="Proteomes" id="UP000292957">
    <property type="component" value="Unassembled WGS sequence"/>
</dbReference>
<dbReference type="AlphaFoldDB" id="A0A4Q9MWJ2"/>
<gene>
    <name evidence="1" type="ORF">BD311DRAFT_655103</name>
</gene>
<name>A0A4Q9MWJ2_9APHY</name>
<protein>
    <submittedName>
        <fullName evidence="1">Uncharacterized protein</fullName>
    </submittedName>
</protein>
<sequence>GSRLCAAVAAPTSRDVKHAVTLVEGVAPSLLTTEGATDALRVAGLTLQLRRAAGGVPNPQ</sequence>
<feature type="non-terminal residue" evidence="1">
    <location>
        <position position="1"/>
    </location>
</feature>
<organism evidence="1">
    <name type="scientific">Dichomitus squalens</name>
    <dbReference type="NCBI Taxonomy" id="114155"/>
    <lineage>
        <taxon>Eukaryota</taxon>
        <taxon>Fungi</taxon>
        <taxon>Dikarya</taxon>
        <taxon>Basidiomycota</taxon>
        <taxon>Agaricomycotina</taxon>
        <taxon>Agaricomycetes</taxon>
        <taxon>Polyporales</taxon>
        <taxon>Polyporaceae</taxon>
        <taxon>Dichomitus</taxon>
    </lineage>
</organism>
<proteinExistence type="predicted"/>
<dbReference type="EMBL" id="ML143395">
    <property type="protein sequence ID" value="TBU32369.1"/>
    <property type="molecule type" value="Genomic_DNA"/>
</dbReference>
<accession>A0A4Q9MWJ2</accession>
<reference evidence="1" key="1">
    <citation type="submission" date="2019-01" db="EMBL/GenBank/DDBJ databases">
        <title>Draft genome sequences of three monokaryotic isolates of the white-rot basidiomycete fungus Dichomitus squalens.</title>
        <authorList>
            <consortium name="DOE Joint Genome Institute"/>
            <person name="Lopez S.C."/>
            <person name="Andreopoulos B."/>
            <person name="Pangilinan J."/>
            <person name="Lipzen A."/>
            <person name="Riley R."/>
            <person name="Ahrendt S."/>
            <person name="Ng V."/>
            <person name="Barry K."/>
            <person name="Daum C."/>
            <person name="Grigoriev I.V."/>
            <person name="Hilden K.S."/>
            <person name="Makela M.R."/>
            <person name="de Vries R.P."/>
        </authorList>
    </citation>
    <scope>NUCLEOTIDE SEQUENCE [LARGE SCALE GENOMIC DNA]</scope>
    <source>
        <strain evidence="1">OM18370.1</strain>
    </source>
</reference>
<evidence type="ECO:0000313" key="1">
    <source>
        <dbReference type="EMBL" id="TBU32369.1"/>
    </source>
</evidence>